<sequence length="379" mass="43177">MSKHALLSASASHRWLTCTPAPVLEASVNEETSTFAEEGTAAHGLSEFKIKKYLKMKCKKPKSEFYDDEMEEFTNVYVDYVTELIIKVKQACKDPLILIEQKLDFSNYVPEGFGTGDLVIVADKTIYIVDLKYGKGVQVIAEKNPQMMLYALGALNLFEALYNIENINMTIVQPRLESISTYEISVDELINWADTELKPKAELAIKGEGEFVPGEHCRFCRVRKTCRARSESLLELARYEFKMPALLCDYEIEDVLSLCNQLSKWAEDIYSYATEKAVNEGKKWTGFKLVEGRSNRKYSNESLVIETVTGAGYEEKDIYKRTLLGITEMEKLLGKKKFNDILGSFIEKPKGKITLVSEFDKRKEINLLDTAKAEFKEEL</sequence>
<keyword evidence="3" id="KW-1185">Reference proteome</keyword>
<gene>
    <name evidence="2" type="ORF">CQ394_17925</name>
</gene>
<dbReference type="RefSeq" id="WP_058293858.1">
    <property type="nucleotide sequence ID" value="NZ_LN890327.1"/>
</dbReference>
<accession>A0A2A7MDR5</accession>
<keyword evidence="1" id="KW-0378">Hydrolase</keyword>
<dbReference type="Pfam" id="PF10926">
    <property type="entry name" value="DUF2800"/>
    <property type="match status" value="1"/>
</dbReference>
<dbReference type="OrthoDB" id="9766061at2"/>
<dbReference type="InterPro" id="IPR011604">
    <property type="entry name" value="PDDEXK-like_dom_sf"/>
</dbReference>
<dbReference type="InterPro" id="IPR021229">
    <property type="entry name" value="DUF2800"/>
</dbReference>
<name>A0A2A7MDR5_9CLOT</name>
<dbReference type="STRING" id="137838.GCA_001458595_00935"/>
<evidence type="ECO:0000256" key="1">
    <source>
        <dbReference type="ARBA" id="ARBA00022801"/>
    </source>
</evidence>
<proteinExistence type="predicted"/>
<organism evidence="2 3">
    <name type="scientific">Clostridium neonatale</name>
    <dbReference type="NCBI Taxonomy" id="137838"/>
    <lineage>
        <taxon>Bacteria</taxon>
        <taxon>Bacillati</taxon>
        <taxon>Bacillota</taxon>
        <taxon>Clostridia</taxon>
        <taxon>Eubacteriales</taxon>
        <taxon>Clostridiaceae</taxon>
        <taxon>Clostridium</taxon>
    </lineage>
</organism>
<dbReference type="Proteomes" id="UP000220840">
    <property type="component" value="Unassembled WGS sequence"/>
</dbReference>
<dbReference type="EMBL" id="PDCJ01000004">
    <property type="protein sequence ID" value="PEG29248.1"/>
    <property type="molecule type" value="Genomic_DNA"/>
</dbReference>
<dbReference type="GO" id="GO:0016787">
    <property type="term" value="F:hydrolase activity"/>
    <property type="evidence" value="ECO:0007669"/>
    <property type="project" value="UniProtKB-KW"/>
</dbReference>
<dbReference type="Gene3D" id="3.90.320.10">
    <property type="match status" value="1"/>
</dbReference>
<dbReference type="AlphaFoldDB" id="A0A2A7MDR5"/>
<evidence type="ECO:0000313" key="3">
    <source>
        <dbReference type="Proteomes" id="UP000220840"/>
    </source>
</evidence>
<reference evidence="2 3" key="1">
    <citation type="submission" date="2017-10" db="EMBL/GenBank/DDBJ databases">
        <title>Effective Description of Clostridium neonatale sp. nov. linked to necrotizing enterocolitis in neonates and a clarification of species assignable to the genus Clostridium (Prazmowski 1880) emend. Lawson and Rainey 2016.</title>
        <authorList>
            <person name="Bernard K."/>
            <person name="Burdz T."/>
            <person name="Wiebe D."/>
            <person name="Balcewich B."/>
            <person name="Alfa M."/>
            <person name="Bernier A.-M."/>
        </authorList>
    </citation>
    <scope>NUCLEOTIDE SEQUENCE [LARGE SCALE GENOMIC DNA]</scope>
    <source>
        <strain evidence="2 3">LCDC99A005</strain>
    </source>
</reference>
<comment type="caution">
    <text evidence="2">The sequence shown here is derived from an EMBL/GenBank/DDBJ whole genome shotgun (WGS) entry which is preliminary data.</text>
</comment>
<evidence type="ECO:0000313" key="2">
    <source>
        <dbReference type="EMBL" id="PEG29248.1"/>
    </source>
</evidence>
<protein>
    <submittedName>
        <fullName evidence="2">DUF2800 domain-containing protein</fullName>
    </submittedName>
</protein>